<name>A0A8J9UZD4_9NEOP</name>
<accession>A0A8J9UZD4</accession>
<sequence>MERDSTRMFSETAKCIASAGHDGVADTLDRRNGHCKCARVARCQVAGAAGQRTRPHYQARSRARRCTLHDASHALAASIAG</sequence>
<dbReference type="Proteomes" id="UP000838878">
    <property type="component" value="Chromosome 8"/>
</dbReference>
<organism evidence="1 2">
    <name type="scientific">Brenthis ino</name>
    <name type="common">lesser marbled fritillary</name>
    <dbReference type="NCBI Taxonomy" id="405034"/>
    <lineage>
        <taxon>Eukaryota</taxon>
        <taxon>Metazoa</taxon>
        <taxon>Ecdysozoa</taxon>
        <taxon>Arthropoda</taxon>
        <taxon>Hexapoda</taxon>
        <taxon>Insecta</taxon>
        <taxon>Pterygota</taxon>
        <taxon>Neoptera</taxon>
        <taxon>Endopterygota</taxon>
        <taxon>Lepidoptera</taxon>
        <taxon>Glossata</taxon>
        <taxon>Ditrysia</taxon>
        <taxon>Papilionoidea</taxon>
        <taxon>Nymphalidae</taxon>
        <taxon>Heliconiinae</taxon>
        <taxon>Argynnini</taxon>
        <taxon>Brenthis</taxon>
    </lineage>
</organism>
<evidence type="ECO:0000313" key="1">
    <source>
        <dbReference type="EMBL" id="CAH0729291.1"/>
    </source>
</evidence>
<keyword evidence="2" id="KW-1185">Reference proteome</keyword>
<evidence type="ECO:0000313" key="2">
    <source>
        <dbReference type="Proteomes" id="UP000838878"/>
    </source>
</evidence>
<dbReference type="AlphaFoldDB" id="A0A8J9UZD4"/>
<gene>
    <name evidence="1" type="ORF">BINO364_LOCUS14408</name>
</gene>
<dbReference type="EMBL" id="OV170228">
    <property type="protein sequence ID" value="CAH0729291.1"/>
    <property type="molecule type" value="Genomic_DNA"/>
</dbReference>
<feature type="non-terminal residue" evidence="1">
    <location>
        <position position="81"/>
    </location>
</feature>
<proteinExistence type="predicted"/>
<reference evidence="1" key="1">
    <citation type="submission" date="2021-12" db="EMBL/GenBank/DDBJ databases">
        <authorList>
            <person name="Martin H S."/>
        </authorList>
    </citation>
    <scope>NUCLEOTIDE SEQUENCE</scope>
</reference>
<protein>
    <submittedName>
        <fullName evidence="1">Uncharacterized protein</fullName>
    </submittedName>
</protein>